<feature type="domain" description="MobA/MobL protein" evidence="4">
    <location>
        <begin position="16"/>
        <end position="234"/>
    </location>
</feature>
<evidence type="ECO:0000313" key="6">
    <source>
        <dbReference type="EMBL" id="EAE2899434.1"/>
    </source>
</evidence>
<dbReference type="Pfam" id="PF03389">
    <property type="entry name" value="MobA_MobL"/>
    <property type="match status" value="1"/>
</dbReference>
<evidence type="ECO:0000313" key="5">
    <source>
        <dbReference type="EMBL" id="EAE2899012.1"/>
    </source>
</evidence>
<dbReference type="AlphaFoldDB" id="A0A6Z0WLV0"/>
<accession>A0A6Z0WLV0</accession>
<evidence type="ECO:0000256" key="1">
    <source>
        <dbReference type="ARBA" id="ARBA00010873"/>
    </source>
</evidence>
<feature type="coiled-coil region" evidence="3">
    <location>
        <begin position="252"/>
        <end position="279"/>
    </location>
</feature>
<sequence length="686" mass="80389">MSYFRLQANIISKKSQSVVASASYRSGEQLYSERDEEMKGYKLREVAPVSFILKPEHAPEWTLDRERLWNEVEKVEKAWNAQLAREVLVALPIDLSQDAQQELVQSFVQDEFVEQGMVADVSIHRDKEHNPHAHILLTVRPFNGDGSWGQKKTRQYEYDKDGQILRDHNNNKVFKTIDSTDWNERETLLRWRMAYADAINTKFQEHGIKKSVSALSFEEQGLDKIAQVRLERNEYQYVKRMEEKGIEAKTFYHQLNLEIRKKNAEIEQLNNKIIDLSSRQKQVNVSALLHKYRGEVTAQLDEDYSKSLRFMQNRIKNNYSFSTVRSQLQSLYTWEERKIEPAEVEREVTHAILNASHQAFKENDSGALLAQGFERKAFTPRFTDRLDAFDILTNDVEKNRHTMDQLIGHAERAYRIESLIIHKAFNELYPDVDERFAYNDRIVTHKKDILENLFNQNYNLVPSYEEMEDHLESSEILKVSSQSREVCEQIRIQSRLLIKLGNKKEQLVTDKKDLDAIYETSIKLNMTHQLIEKYEAKARHIDLQVNDLLHLTFADSTPKLVHEVEKLPLEMKTDILSHYARKTERSRPSLKECIVEAKIRQEEREEKMRTYQAKVDGTFTRKLDADKGILTHLPTGRASAELLESLIVQAEQDRTRKQNDTPSTAIRNKKIKDKQLRRELGLEIEL</sequence>
<evidence type="ECO:0000313" key="7">
    <source>
        <dbReference type="Proteomes" id="UP000401273"/>
    </source>
</evidence>
<keyword evidence="3" id="KW-0175">Coiled coil</keyword>
<dbReference type="InterPro" id="IPR005053">
    <property type="entry name" value="MobA_MobL"/>
</dbReference>
<keyword evidence="2" id="KW-0184">Conjugation</keyword>
<dbReference type="Gene3D" id="3.30.930.30">
    <property type="match status" value="1"/>
</dbReference>
<protein>
    <recommendedName>
        <fullName evidence="4">MobA/MobL protein domain-containing protein</fullName>
    </recommendedName>
</protein>
<organism evidence="5 7">
    <name type="scientific">Listeria monocytogenes</name>
    <dbReference type="NCBI Taxonomy" id="1639"/>
    <lineage>
        <taxon>Bacteria</taxon>
        <taxon>Bacillati</taxon>
        <taxon>Bacillota</taxon>
        <taxon>Bacilli</taxon>
        <taxon>Bacillales</taxon>
        <taxon>Listeriaceae</taxon>
        <taxon>Listeria</taxon>
    </lineage>
</organism>
<dbReference type="RefSeq" id="WP_070778443.1">
    <property type="nucleotide sequence ID" value="NZ_MJOR01000001.1"/>
</dbReference>
<dbReference type="Proteomes" id="UP000401273">
    <property type="component" value="Unassembled WGS sequence"/>
</dbReference>
<dbReference type="EMBL" id="AAARLF010000051">
    <property type="protein sequence ID" value="EAE2899434.1"/>
    <property type="molecule type" value="Genomic_DNA"/>
</dbReference>
<name>A0A6Z0WLV0_LISMN</name>
<proteinExistence type="inferred from homology"/>
<dbReference type="EMBL" id="AAARLF010000011">
    <property type="protein sequence ID" value="EAE2899012.1"/>
    <property type="molecule type" value="Genomic_DNA"/>
</dbReference>
<comment type="similarity">
    <text evidence="1">Belongs to the MobA/MobL family.</text>
</comment>
<gene>
    <name evidence="5" type="ORF">E1W43_13800</name>
    <name evidence="6" type="ORF">E1W43_16090</name>
</gene>
<reference evidence="5 7" key="1">
    <citation type="submission" date="2019-03" db="EMBL/GenBank/DDBJ databases">
        <authorList>
            <person name="Ashton P.M."/>
            <person name="Dallman T."/>
            <person name="Nair S."/>
            <person name="De Pinna E."/>
            <person name="Peters T."/>
            <person name="Grant K."/>
        </authorList>
    </citation>
    <scope>NUCLEOTIDE SEQUENCE [LARGE SCALE GENOMIC DNA]</scope>
    <source>
        <strain evidence="5">RL15000271</strain>
    </source>
</reference>
<dbReference type="NCBIfam" id="NF041496">
    <property type="entry name" value="MobQ"/>
    <property type="match status" value="1"/>
</dbReference>
<evidence type="ECO:0000256" key="2">
    <source>
        <dbReference type="ARBA" id="ARBA00022971"/>
    </source>
</evidence>
<evidence type="ECO:0000256" key="3">
    <source>
        <dbReference type="SAM" id="Coils"/>
    </source>
</evidence>
<evidence type="ECO:0000259" key="4">
    <source>
        <dbReference type="Pfam" id="PF03389"/>
    </source>
</evidence>
<comment type="caution">
    <text evidence="5">The sequence shown here is derived from an EMBL/GenBank/DDBJ whole genome shotgun (WGS) entry which is preliminary data.</text>
</comment>